<reference evidence="13" key="2">
    <citation type="submission" date="2015-03" db="EMBL/GenBank/DDBJ databases">
        <title>Genome sequence of Paenibacillus beijingensis strain DSM 24997T.</title>
        <authorList>
            <person name="Kwak Y."/>
            <person name="Shin J.-H."/>
        </authorList>
    </citation>
    <scope>NUCLEOTIDE SEQUENCE [LARGE SCALE GENOMIC DNA]</scope>
    <source>
        <strain evidence="13">DSM 24997</strain>
    </source>
</reference>
<gene>
    <name evidence="10 12" type="primary">nadD</name>
    <name evidence="12" type="ORF">VN24_18905</name>
</gene>
<keyword evidence="8 10" id="KW-0520">NAD</keyword>
<evidence type="ECO:0000256" key="8">
    <source>
        <dbReference type="ARBA" id="ARBA00023027"/>
    </source>
</evidence>
<protein>
    <recommendedName>
        <fullName evidence="10">Probable nicotinate-nucleotide adenylyltransferase</fullName>
        <ecNumber evidence="10">2.7.7.18</ecNumber>
    </recommendedName>
    <alternativeName>
        <fullName evidence="10">Deamido-NAD(+) diphosphorylase</fullName>
    </alternativeName>
    <alternativeName>
        <fullName evidence="10">Deamido-NAD(+) pyrophosphorylase</fullName>
    </alternativeName>
    <alternativeName>
        <fullName evidence="10">Nicotinate mononucleotide adenylyltransferase</fullName>
        <shortName evidence="10">NaMN adenylyltransferase</shortName>
    </alternativeName>
</protein>
<dbReference type="PATRIC" id="fig|1126833.4.peg.4158"/>
<dbReference type="HAMAP" id="MF_00244">
    <property type="entry name" value="NaMN_adenylyltr"/>
    <property type="match status" value="1"/>
</dbReference>
<dbReference type="GO" id="GO:0004515">
    <property type="term" value="F:nicotinate-nucleotide adenylyltransferase activity"/>
    <property type="evidence" value="ECO:0007669"/>
    <property type="project" value="UniProtKB-UniRule"/>
</dbReference>
<feature type="domain" description="Cytidyltransferase-like" evidence="11">
    <location>
        <begin position="6"/>
        <end position="169"/>
    </location>
</feature>
<evidence type="ECO:0000256" key="7">
    <source>
        <dbReference type="ARBA" id="ARBA00022840"/>
    </source>
</evidence>
<evidence type="ECO:0000313" key="12">
    <source>
        <dbReference type="EMBL" id="AJY76251.1"/>
    </source>
</evidence>
<evidence type="ECO:0000256" key="1">
    <source>
        <dbReference type="ARBA" id="ARBA00002324"/>
    </source>
</evidence>
<dbReference type="GO" id="GO:0009435">
    <property type="term" value="P:NAD+ biosynthetic process"/>
    <property type="evidence" value="ECO:0007669"/>
    <property type="project" value="UniProtKB-UniRule"/>
</dbReference>
<dbReference type="InterPro" id="IPR005248">
    <property type="entry name" value="NadD/NMNAT"/>
</dbReference>
<dbReference type="NCBIfam" id="TIGR00125">
    <property type="entry name" value="cyt_tran_rel"/>
    <property type="match status" value="1"/>
</dbReference>
<dbReference type="Gene3D" id="3.40.50.620">
    <property type="entry name" value="HUPs"/>
    <property type="match status" value="1"/>
</dbReference>
<comment type="pathway">
    <text evidence="2 10">Cofactor biosynthesis; NAD(+) biosynthesis; deamido-NAD(+) from nicotinate D-ribonucleotide: step 1/1.</text>
</comment>
<dbReference type="GO" id="GO:0005524">
    <property type="term" value="F:ATP binding"/>
    <property type="evidence" value="ECO:0007669"/>
    <property type="project" value="UniProtKB-KW"/>
</dbReference>
<evidence type="ECO:0000256" key="5">
    <source>
        <dbReference type="ARBA" id="ARBA00022695"/>
    </source>
</evidence>
<sequence length="196" mass="21733">MKKIGIMGGTFDPIHLGHLLAAETALEACGLDEVWFIPSAQPPLKLGDPGADGDSRLEMVRIATASHPRFKAVDLELQRGGISYSYDTAKALRKQHPDCSFAYIIGSDRINDLSQWHRNEELAELVTFIGVERPDEAADTAALPVYLRDRLVLAVMPQIGISSTDIRHRRLSGYSVRYLVTDGVYEYIAEKGLYES</sequence>
<dbReference type="HOGENOM" id="CLU_069765_3_1_9"/>
<keyword evidence="7 10" id="KW-0067">ATP-binding</keyword>
<evidence type="ECO:0000313" key="13">
    <source>
        <dbReference type="Proteomes" id="UP000032633"/>
    </source>
</evidence>
<accession>A0A0D5NLX0</accession>
<dbReference type="PANTHER" id="PTHR39321:SF3">
    <property type="entry name" value="PHOSPHOPANTETHEINE ADENYLYLTRANSFERASE"/>
    <property type="match status" value="1"/>
</dbReference>
<evidence type="ECO:0000256" key="3">
    <source>
        <dbReference type="ARBA" id="ARBA00022642"/>
    </source>
</evidence>
<dbReference type="Pfam" id="PF01467">
    <property type="entry name" value="CTP_transf_like"/>
    <property type="match status" value="1"/>
</dbReference>
<evidence type="ECO:0000256" key="2">
    <source>
        <dbReference type="ARBA" id="ARBA00005019"/>
    </source>
</evidence>
<dbReference type="OrthoDB" id="5295945at2"/>
<keyword evidence="3 10" id="KW-0662">Pyridine nucleotide biosynthesis</keyword>
<keyword evidence="6 10" id="KW-0547">Nucleotide-binding</keyword>
<evidence type="ECO:0000259" key="11">
    <source>
        <dbReference type="Pfam" id="PF01467"/>
    </source>
</evidence>
<reference evidence="12 13" key="1">
    <citation type="journal article" date="2015" name="J. Biotechnol.">
        <title>Complete genome sequence of Paenibacillus beijingensis 7188(T) (=DSM 24997(T)), a novel rhizobacterium from jujube garden soil.</title>
        <authorList>
            <person name="Kwak Y."/>
            <person name="Shin J.H."/>
        </authorList>
    </citation>
    <scope>NUCLEOTIDE SEQUENCE [LARGE SCALE GENOMIC DNA]</scope>
    <source>
        <strain evidence="12 13">DSM 24997</strain>
    </source>
</reference>
<dbReference type="RefSeq" id="WP_045671679.1">
    <property type="nucleotide sequence ID" value="NZ_CP011058.1"/>
</dbReference>
<dbReference type="EC" id="2.7.7.18" evidence="10"/>
<dbReference type="STRING" id="1126833.VN24_18905"/>
<comment type="function">
    <text evidence="1 10">Catalyzes the reversible adenylation of nicotinate mononucleotide (NaMN) to nicotinic acid adenine dinucleotide (NaAD).</text>
</comment>
<comment type="catalytic activity">
    <reaction evidence="9 10">
        <text>nicotinate beta-D-ribonucleotide + ATP + H(+) = deamido-NAD(+) + diphosphate</text>
        <dbReference type="Rhea" id="RHEA:22860"/>
        <dbReference type="ChEBI" id="CHEBI:15378"/>
        <dbReference type="ChEBI" id="CHEBI:30616"/>
        <dbReference type="ChEBI" id="CHEBI:33019"/>
        <dbReference type="ChEBI" id="CHEBI:57502"/>
        <dbReference type="ChEBI" id="CHEBI:58437"/>
        <dbReference type="EC" id="2.7.7.18"/>
    </reaction>
</comment>
<keyword evidence="4 10" id="KW-0808">Transferase</keyword>
<proteinExistence type="inferred from homology"/>
<evidence type="ECO:0000256" key="10">
    <source>
        <dbReference type="HAMAP-Rule" id="MF_00244"/>
    </source>
</evidence>
<dbReference type="InterPro" id="IPR014729">
    <property type="entry name" value="Rossmann-like_a/b/a_fold"/>
</dbReference>
<name>A0A0D5NLX0_9BACL</name>
<dbReference type="EMBL" id="CP011058">
    <property type="protein sequence ID" value="AJY76251.1"/>
    <property type="molecule type" value="Genomic_DNA"/>
</dbReference>
<dbReference type="UniPathway" id="UPA00253">
    <property type="reaction ID" value="UER00332"/>
</dbReference>
<evidence type="ECO:0000256" key="4">
    <source>
        <dbReference type="ARBA" id="ARBA00022679"/>
    </source>
</evidence>
<dbReference type="NCBIfam" id="TIGR00482">
    <property type="entry name" value="nicotinate (nicotinamide) nucleotide adenylyltransferase"/>
    <property type="match status" value="1"/>
</dbReference>
<evidence type="ECO:0000256" key="9">
    <source>
        <dbReference type="ARBA" id="ARBA00048721"/>
    </source>
</evidence>
<comment type="similarity">
    <text evidence="10">Belongs to the NadD family.</text>
</comment>
<keyword evidence="5 10" id="KW-0548">Nucleotidyltransferase</keyword>
<dbReference type="Proteomes" id="UP000032633">
    <property type="component" value="Chromosome"/>
</dbReference>
<dbReference type="InterPro" id="IPR004821">
    <property type="entry name" value="Cyt_trans-like"/>
</dbReference>
<dbReference type="CDD" id="cd02165">
    <property type="entry name" value="NMNAT"/>
    <property type="match status" value="1"/>
</dbReference>
<evidence type="ECO:0000256" key="6">
    <source>
        <dbReference type="ARBA" id="ARBA00022741"/>
    </source>
</evidence>
<dbReference type="SUPFAM" id="SSF52374">
    <property type="entry name" value="Nucleotidylyl transferase"/>
    <property type="match status" value="1"/>
</dbReference>
<organism evidence="12 13">
    <name type="scientific">Paenibacillus beijingensis</name>
    <dbReference type="NCBI Taxonomy" id="1126833"/>
    <lineage>
        <taxon>Bacteria</taxon>
        <taxon>Bacillati</taxon>
        <taxon>Bacillota</taxon>
        <taxon>Bacilli</taxon>
        <taxon>Bacillales</taxon>
        <taxon>Paenibacillaceae</taxon>
        <taxon>Paenibacillus</taxon>
    </lineage>
</organism>
<dbReference type="AlphaFoldDB" id="A0A0D5NLX0"/>
<dbReference type="KEGG" id="pbj:VN24_18905"/>
<dbReference type="NCBIfam" id="NF000840">
    <property type="entry name" value="PRK00071.1-3"/>
    <property type="match status" value="1"/>
</dbReference>
<keyword evidence="13" id="KW-1185">Reference proteome</keyword>
<dbReference type="PANTHER" id="PTHR39321">
    <property type="entry name" value="NICOTINATE-NUCLEOTIDE ADENYLYLTRANSFERASE-RELATED"/>
    <property type="match status" value="1"/>
</dbReference>